<feature type="region of interest" description="Disordered" evidence="1">
    <location>
        <begin position="35"/>
        <end position="58"/>
    </location>
</feature>
<reference evidence="2 3" key="1">
    <citation type="journal article" date="2018" name="Evol. Lett.">
        <title>Horizontal gene cluster transfer increased hallucinogenic mushroom diversity.</title>
        <authorList>
            <person name="Reynolds H.T."/>
            <person name="Vijayakumar V."/>
            <person name="Gluck-Thaler E."/>
            <person name="Korotkin H.B."/>
            <person name="Matheny P.B."/>
            <person name="Slot J.C."/>
        </authorList>
    </citation>
    <scope>NUCLEOTIDE SEQUENCE [LARGE SCALE GENOMIC DNA]</scope>
    <source>
        <strain evidence="2 3">2629</strain>
    </source>
</reference>
<gene>
    <name evidence="2" type="ORF">CVT24_000993</name>
</gene>
<comment type="caution">
    <text evidence="2">The sequence shown here is derived from an EMBL/GenBank/DDBJ whole genome shotgun (WGS) entry which is preliminary data.</text>
</comment>
<evidence type="ECO:0008006" key="4">
    <source>
        <dbReference type="Google" id="ProtNLM"/>
    </source>
</evidence>
<proteinExistence type="predicted"/>
<feature type="compositionally biased region" description="Acidic residues" evidence="1">
    <location>
        <begin position="47"/>
        <end position="57"/>
    </location>
</feature>
<evidence type="ECO:0000256" key="1">
    <source>
        <dbReference type="SAM" id="MobiDB-lite"/>
    </source>
</evidence>
<protein>
    <recommendedName>
        <fullName evidence="4">F-box domain-containing protein</fullName>
    </recommendedName>
</protein>
<accession>A0A409YCH0</accession>
<feature type="compositionally biased region" description="Basic and acidic residues" evidence="1">
    <location>
        <begin position="35"/>
        <end position="45"/>
    </location>
</feature>
<name>A0A409YCH0_9AGAR</name>
<evidence type="ECO:0000313" key="3">
    <source>
        <dbReference type="Proteomes" id="UP000284842"/>
    </source>
</evidence>
<dbReference type="InParanoid" id="A0A409YCH0"/>
<dbReference type="OrthoDB" id="3055280at2759"/>
<evidence type="ECO:0000313" key="2">
    <source>
        <dbReference type="EMBL" id="PPR00705.1"/>
    </source>
</evidence>
<dbReference type="EMBL" id="NHTK01001298">
    <property type="protein sequence ID" value="PPR00705.1"/>
    <property type="molecule type" value="Genomic_DNA"/>
</dbReference>
<organism evidence="2 3">
    <name type="scientific">Panaeolus cyanescens</name>
    <dbReference type="NCBI Taxonomy" id="181874"/>
    <lineage>
        <taxon>Eukaryota</taxon>
        <taxon>Fungi</taxon>
        <taxon>Dikarya</taxon>
        <taxon>Basidiomycota</taxon>
        <taxon>Agaricomycotina</taxon>
        <taxon>Agaricomycetes</taxon>
        <taxon>Agaricomycetidae</taxon>
        <taxon>Agaricales</taxon>
        <taxon>Agaricineae</taxon>
        <taxon>Galeropsidaceae</taxon>
        <taxon>Panaeolus</taxon>
    </lineage>
</organism>
<keyword evidence="3" id="KW-1185">Reference proteome</keyword>
<sequence length="784" mass="89294">MGVDTFCPLSGLHWYNENTFLKELEYRSLHDYKDDENDVDMHNAGDEGSEDDEDVDMTDTSQTIKHNLKHTTEDAEHSKSWVMICVAPPPIHQLEKITDILVPEDVFGDYDCPEQIHQGNVAEVFNLIAENSTGEADEFLSKDLMIYGEEACFLHHCFGTGLAVNFWAYLIFRHACPKVLPHIMFKMHRNLCLTGRTYWSTFQDVQYGPIRGTFEQWVDWTKLGISGDEHDGLSPWQDGLLRRPKSPSDVLDDAWNGDGALWTTVRPNHFPIEAAARAPFPVTPPHMDLQMTGAEGRRLETCPPEILVEITKHLSPRQFAHLFSTSKTIRMNLMPHADYLAHRHIQQHQPWLFPAGSVPFSDSRFGREEIDAWITGWSNAGIDLNDIERNILPCSALIHSPEDARHSKSYAMICVAAPVQQKQGLINVIWPDDPDMCGKYDGAHRISIAKLKSKVMNMIILLVPEQIDETNTIEIFNLHAENTSGAIDEFVSSELKGRNGQSLSFLHHCFRTGLPVNYWAYLILRHACPNLLPHIIFKLHQQQRSAYEDYWGTFNGVDYGPTWGTLSQFANWRRLGIYQNSVQQDMWPDIMFRDRTTLEEATNDAWNGEGALWTTVRPNKFPIAEAASIAHLNKSPSLSPDSKLSVNVVAESGFATLPLEIMLQIAKYLSPRQMTTLLSISKASRNSFTPHIDYLSRLYIKDHQPWLLPAGPVTFTDPRFGREELDAWMEGWAAAGVDIENADVGIPWFAYAQACHKSMHMRSRQRIWNIAKQIEKLAIENNYM</sequence>
<dbReference type="Proteomes" id="UP000284842">
    <property type="component" value="Unassembled WGS sequence"/>
</dbReference>
<dbReference type="AlphaFoldDB" id="A0A409YCH0"/>